<dbReference type="InterPro" id="IPR036365">
    <property type="entry name" value="PGBD-like_sf"/>
</dbReference>
<dbReference type="EMBL" id="JAOCZP010000003">
    <property type="protein sequence ID" value="MCT7375857.1"/>
    <property type="molecule type" value="Genomic_DNA"/>
</dbReference>
<feature type="domain" description="L,D-TPase catalytic" evidence="9">
    <location>
        <begin position="189"/>
        <end position="366"/>
    </location>
</feature>
<reference evidence="10 11" key="1">
    <citation type="submission" date="2022-09" db="EMBL/GenBank/DDBJ databases">
        <title>Chelativorans salina sp. nov., a novel slightly halophilic bacterium isolated from a saline lake sediment enrichment.</title>
        <authorList>
            <person name="Gao L."/>
            <person name="Fang B.-Z."/>
            <person name="Li W.-J."/>
        </authorList>
    </citation>
    <scope>NUCLEOTIDE SEQUENCE [LARGE SCALE GENOMIC DNA]</scope>
    <source>
        <strain evidence="10 11">EGI FJ00035</strain>
    </source>
</reference>
<feature type="active site" description="Nucleophile" evidence="7">
    <location>
        <position position="338"/>
    </location>
</feature>
<organism evidence="10 11">
    <name type="scientific">Chelativorans salis</name>
    <dbReference type="NCBI Taxonomy" id="2978478"/>
    <lineage>
        <taxon>Bacteria</taxon>
        <taxon>Pseudomonadati</taxon>
        <taxon>Pseudomonadota</taxon>
        <taxon>Alphaproteobacteria</taxon>
        <taxon>Hyphomicrobiales</taxon>
        <taxon>Phyllobacteriaceae</taxon>
        <taxon>Chelativorans</taxon>
    </lineage>
</organism>
<protein>
    <submittedName>
        <fullName evidence="10">L,D-transpeptidase family protein</fullName>
    </submittedName>
</protein>
<comment type="caution">
    <text evidence="10">The sequence shown here is derived from an EMBL/GenBank/DDBJ whole genome shotgun (WGS) entry which is preliminary data.</text>
</comment>
<dbReference type="Proteomes" id="UP001320831">
    <property type="component" value="Unassembled WGS sequence"/>
</dbReference>
<keyword evidence="5 7" id="KW-0573">Peptidoglycan synthesis</keyword>
<dbReference type="PROSITE" id="PS52029">
    <property type="entry name" value="LD_TPASE"/>
    <property type="match status" value="1"/>
</dbReference>
<evidence type="ECO:0000256" key="6">
    <source>
        <dbReference type="ARBA" id="ARBA00023316"/>
    </source>
</evidence>
<dbReference type="PROSITE" id="PS51318">
    <property type="entry name" value="TAT"/>
    <property type="match status" value="1"/>
</dbReference>
<dbReference type="SUPFAM" id="SSF141523">
    <property type="entry name" value="L,D-transpeptidase catalytic domain-like"/>
    <property type="match status" value="1"/>
</dbReference>
<dbReference type="RefSeq" id="WP_260903118.1">
    <property type="nucleotide sequence ID" value="NZ_JAOCZP010000003.1"/>
</dbReference>
<keyword evidence="8" id="KW-0732">Signal</keyword>
<dbReference type="InterPro" id="IPR005490">
    <property type="entry name" value="LD_TPept_cat_dom"/>
</dbReference>
<dbReference type="InterPro" id="IPR002477">
    <property type="entry name" value="Peptidoglycan-bd-like"/>
</dbReference>
<evidence type="ECO:0000256" key="5">
    <source>
        <dbReference type="ARBA" id="ARBA00022984"/>
    </source>
</evidence>
<keyword evidence="11" id="KW-1185">Reference proteome</keyword>
<gene>
    <name evidence="10" type="ORF">N5A92_12525</name>
</gene>
<dbReference type="SUPFAM" id="SSF47090">
    <property type="entry name" value="PGBD-like"/>
    <property type="match status" value="1"/>
</dbReference>
<keyword evidence="3" id="KW-0808">Transferase</keyword>
<feature type="signal peptide" evidence="8">
    <location>
        <begin position="1"/>
        <end position="27"/>
    </location>
</feature>
<comment type="similarity">
    <text evidence="2">Belongs to the YkuD family.</text>
</comment>
<evidence type="ECO:0000313" key="11">
    <source>
        <dbReference type="Proteomes" id="UP001320831"/>
    </source>
</evidence>
<evidence type="ECO:0000259" key="9">
    <source>
        <dbReference type="PROSITE" id="PS52029"/>
    </source>
</evidence>
<keyword evidence="4 7" id="KW-0133">Cell shape</keyword>
<proteinExistence type="inferred from homology"/>
<dbReference type="InterPro" id="IPR036366">
    <property type="entry name" value="PGBDSf"/>
</dbReference>
<evidence type="ECO:0000256" key="2">
    <source>
        <dbReference type="ARBA" id="ARBA00005992"/>
    </source>
</evidence>
<comment type="pathway">
    <text evidence="1 7">Cell wall biogenesis; peptidoglycan biosynthesis.</text>
</comment>
<evidence type="ECO:0000256" key="7">
    <source>
        <dbReference type="PROSITE-ProRule" id="PRU01373"/>
    </source>
</evidence>
<dbReference type="PANTHER" id="PTHR41533:SF1">
    <property type="entry name" value="L,D-TRANSPEPTIDASE YCBB-RELATED"/>
    <property type="match status" value="1"/>
</dbReference>
<dbReference type="Gene3D" id="2.40.440.10">
    <property type="entry name" value="L,D-transpeptidase catalytic domain-like"/>
    <property type="match status" value="1"/>
</dbReference>
<evidence type="ECO:0000256" key="8">
    <source>
        <dbReference type="SAM" id="SignalP"/>
    </source>
</evidence>
<dbReference type="InterPro" id="IPR038063">
    <property type="entry name" value="Transpep_catalytic_dom"/>
</dbReference>
<accession>A0ABT2LN46</accession>
<dbReference type="InterPro" id="IPR052905">
    <property type="entry name" value="LD-transpeptidase_YkuD-like"/>
</dbReference>
<evidence type="ECO:0000256" key="3">
    <source>
        <dbReference type="ARBA" id="ARBA00022679"/>
    </source>
</evidence>
<dbReference type="Pfam" id="PF01471">
    <property type="entry name" value="PG_binding_1"/>
    <property type="match status" value="1"/>
</dbReference>
<name>A0ABT2LN46_9HYPH</name>
<dbReference type="Gene3D" id="1.10.101.10">
    <property type="entry name" value="PGBD-like superfamily/PGBD"/>
    <property type="match status" value="1"/>
</dbReference>
<keyword evidence="6 7" id="KW-0961">Cell wall biogenesis/degradation</keyword>
<dbReference type="CDD" id="cd16913">
    <property type="entry name" value="YkuD_like"/>
    <property type="match status" value="1"/>
</dbReference>
<feature type="active site" description="Proton donor/acceptor" evidence="7">
    <location>
        <position position="319"/>
    </location>
</feature>
<evidence type="ECO:0000256" key="4">
    <source>
        <dbReference type="ARBA" id="ARBA00022960"/>
    </source>
</evidence>
<evidence type="ECO:0000256" key="1">
    <source>
        <dbReference type="ARBA" id="ARBA00004752"/>
    </source>
</evidence>
<dbReference type="PANTHER" id="PTHR41533">
    <property type="entry name" value="L,D-TRANSPEPTIDASE HI_1667-RELATED"/>
    <property type="match status" value="1"/>
</dbReference>
<evidence type="ECO:0000313" key="10">
    <source>
        <dbReference type="EMBL" id="MCT7375857.1"/>
    </source>
</evidence>
<dbReference type="InterPro" id="IPR006311">
    <property type="entry name" value="TAT_signal"/>
</dbReference>
<sequence>MKSNRRLFLTGAGAAAAAAALAGSARAQNAIDAIINSPRRGSWGDQFDARATEGGKISSTQPILSPETASSVERAIAQYSDIVGRGGWPVVPAAKKLQLGVIDPDVEILRRRLMISGDLSTQAGMSPAFDSYVDAALKRFQARHGLPADGVTGHYTYSALNVSAPIRLGQLQTNLGRLRELTSNPLGARFVNVNIPAASIEAVENNRVFLRHTAVVGKIDRQTPVLSSNINEIILNPYWNAPVSIVKKDIIPKMREDPSYLTDNNIRLIAPDGTEVNPMNVDWSTDDAAKYRFRQDPGRINAMATVKINFPNEHAVYMHDTPQQQLFRDQERFHSSGCVRVQNVRDLVTWILRGTPGWDRRTIETTIQTEEDKRIPVADPVPVYFTYISAWSTGDGVVHLRDDIYGRDGQQELQISTAL</sequence>
<dbReference type="Pfam" id="PF03734">
    <property type="entry name" value="YkuD"/>
    <property type="match status" value="1"/>
</dbReference>
<feature type="chain" id="PRO_5045916759" evidence="8">
    <location>
        <begin position="28"/>
        <end position="419"/>
    </location>
</feature>